<proteinExistence type="predicted"/>
<dbReference type="OrthoDB" id="631303at2"/>
<reference evidence="4" key="2">
    <citation type="submission" date="2018-11" db="EMBL/GenBank/DDBJ databases">
        <title>Proposal to divide the Flavobacteriaceae and reorganize its genera based on Amino Acid Identity values calculated from whole genome sequences.</title>
        <authorList>
            <person name="Nicholson A.C."/>
            <person name="Gulvik C.A."/>
            <person name="Whitney A.M."/>
            <person name="Humrighouse B.W."/>
            <person name="Bell M."/>
            <person name="Holmes B."/>
            <person name="Steigerwalt A.B."/>
            <person name="Villarma A."/>
            <person name="Sheth M."/>
            <person name="Batra D."/>
            <person name="Pryor J."/>
            <person name="Bernardet J.-F."/>
            <person name="Hugo C."/>
            <person name="Kampfer P."/>
            <person name="Newman J.D."/>
            <person name="McQuiston J.R."/>
        </authorList>
    </citation>
    <scope>NUCLEOTIDE SEQUENCE [LARGE SCALE GENOMIC DNA]</scope>
    <source>
        <strain evidence="4">F5649</strain>
    </source>
</reference>
<keyword evidence="4" id="KW-1185">Reference proteome</keyword>
<accession>A0A3G8Y0S4</accession>
<evidence type="ECO:0000313" key="1">
    <source>
        <dbReference type="EMBL" id="AZI38808.1"/>
    </source>
</evidence>
<dbReference type="RefSeq" id="WP_124801122.1">
    <property type="nucleotide sequence ID" value="NZ_CP034160.1"/>
</dbReference>
<reference evidence="1" key="3">
    <citation type="submission" date="2018-11" db="EMBL/GenBank/DDBJ databases">
        <title>Proposal to divide the Flavobacteriaceae and reorganize its genera based on Amino Acid Identity values calculated from whole genome sequences.</title>
        <authorList>
            <person name="Nicholson A.C."/>
            <person name="Gulvik C.A."/>
            <person name="Whitney A.M."/>
            <person name="Humrighouse B.W."/>
            <person name="Bell M."/>
            <person name="Holmes B."/>
            <person name="Steigerwalt A."/>
            <person name="Villarma A."/>
            <person name="Sheth M."/>
            <person name="Batra D."/>
            <person name="Pryor J."/>
            <person name="Bernardet J.-F."/>
            <person name="Hugo C."/>
            <person name="Kampfer P."/>
            <person name="Newman J."/>
            <person name="Mcquiston J.R."/>
        </authorList>
    </citation>
    <scope>NUCLEOTIDE SEQUENCE [LARGE SCALE GENOMIC DNA]</scope>
    <source>
        <strain evidence="1">F5649</strain>
        <strain evidence="2">H6466</strain>
    </source>
</reference>
<dbReference type="Proteomes" id="UP000281810">
    <property type="component" value="Chromosome"/>
</dbReference>
<reference evidence="3" key="1">
    <citation type="submission" date="2018-11" db="EMBL/GenBank/DDBJ databases">
        <title>Proposal to divide the Flavobacteriaceae and reorganize its genera based on Amino Acid Identity values calculated from whole genome sequences.</title>
        <authorList>
            <person name="Nicholson A.C."/>
            <person name="Gulvik C.A."/>
            <person name="Whitney A.M."/>
            <person name="Sheth M."/>
            <person name="Batra D."/>
            <person name="Pryor J."/>
            <person name="Bernardet J.-F."/>
            <person name="Hugo C."/>
            <person name="Kampfer P."/>
            <person name="Newman J.D."/>
            <person name="McQuiston J.R."/>
        </authorList>
    </citation>
    <scope>NUCLEOTIDE SEQUENCE [LARGE SCALE GENOMIC DNA]</scope>
    <source>
        <strain evidence="3">H6466</strain>
    </source>
</reference>
<dbReference type="AlphaFoldDB" id="A0A3G8Y0S4"/>
<gene>
    <name evidence="1" type="ORF">EIB74_02025</name>
    <name evidence="2" type="ORF">EIB75_01250</name>
</gene>
<dbReference type="EMBL" id="CP034161">
    <property type="protein sequence ID" value="AZI38808.1"/>
    <property type="molecule type" value="Genomic_DNA"/>
</dbReference>
<dbReference type="EMBL" id="CP034160">
    <property type="protein sequence ID" value="AZI53964.1"/>
    <property type="molecule type" value="Genomic_DNA"/>
</dbReference>
<dbReference type="KEGG" id="eva:EIB75_01250"/>
<evidence type="ECO:0000313" key="4">
    <source>
        <dbReference type="Proteomes" id="UP000281810"/>
    </source>
</evidence>
<evidence type="ECO:0000313" key="2">
    <source>
        <dbReference type="EMBL" id="AZI53964.1"/>
    </source>
</evidence>
<protein>
    <submittedName>
        <fullName evidence="1">Uncharacterized protein</fullName>
    </submittedName>
</protein>
<accession>A0A3G8ZHR7</accession>
<name>A0A3G8Y0S4_9FLAO</name>
<evidence type="ECO:0000313" key="3">
    <source>
        <dbReference type="Proteomes" id="UP000272316"/>
    </source>
</evidence>
<dbReference type="Proteomes" id="UP000272316">
    <property type="component" value="Chromosome"/>
</dbReference>
<organism evidence="1 4">
    <name type="scientific">Epilithonimonas vandammei</name>
    <dbReference type="NCBI Taxonomy" id="2487072"/>
    <lineage>
        <taxon>Bacteria</taxon>
        <taxon>Pseudomonadati</taxon>
        <taxon>Bacteroidota</taxon>
        <taxon>Flavobacteriia</taxon>
        <taxon>Flavobacteriales</taxon>
        <taxon>Weeksellaceae</taxon>
        <taxon>Chryseobacterium group</taxon>
        <taxon>Epilithonimonas</taxon>
    </lineage>
</organism>
<sequence>METPLKVNYASEVHSNTQSSPSAEASLVVETKGGYPKIPFVTLYLPENLDIDQILQESPPTFKFKRDKFVYILDLIYSLPARKKKIIEDYTGYTPISKTILGAIIKDYRNHINFLKEMGIVKESNYEVGVKSAGLMYSETYRTKLKPVNITYWPIIKNISYLRKNYDNTTTNELKYLNNWFLKGLDVDIDGATNYLMEEYRKDLKNPEIKYPHLRLNSRLIPIERLYRSSLNPLFFVDKTAGRLHTNITQLKSELRKYIKYSGKILCSVDISNSQPYLLQTLLDTVLYNNNNMGDRIIKTNPYFQTSESNIIMLTDLIDSVANADDVILFKKIVSSGRFYEEFGKILIDNGEIEETANFDELRKFVKDITFSTLFSKNSYERYISTIKIFKDCFPNVYAVIKLVKKRHHPTLAVILQNLEANLILHNACKFLSEHYPEIPIYTLHDSIITTEKNLEIVKNVMVNILKEKIGVEPKLKIERWE</sequence>